<dbReference type="EMBL" id="JACJVQ010000002">
    <property type="protein sequence ID" value="MBB6632741.1"/>
    <property type="molecule type" value="Genomic_DNA"/>
</dbReference>
<evidence type="ECO:0000313" key="2">
    <source>
        <dbReference type="Proteomes" id="UP000535838"/>
    </source>
</evidence>
<proteinExistence type="predicted"/>
<reference evidence="1 2" key="1">
    <citation type="submission" date="2020-08" db="EMBL/GenBank/DDBJ databases">
        <title>Cohnella phylogeny.</title>
        <authorList>
            <person name="Dunlap C."/>
        </authorList>
    </citation>
    <scope>NUCLEOTIDE SEQUENCE [LARGE SCALE GENOMIC DNA]</scope>
    <source>
        <strain evidence="1 2">DSM 25241</strain>
    </source>
</reference>
<protein>
    <submittedName>
        <fullName evidence="1">Uncharacterized protein</fullName>
    </submittedName>
</protein>
<comment type="caution">
    <text evidence="1">The sequence shown here is derived from an EMBL/GenBank/DDBJ whole genome shotgun (WGS) entry which is preliminary data.</text>
</comment>
<accession>A0A841SVL6</accession>
<keyword evidence="2" id="KW-1185">Reference proteome</keyword>
<name>A0A841SVL6_9BACL</name>
<gene>
    <name evidence="1" type="ORF">H7B67_01200</name>
</gene>
<dbReference type="InterPro" id="IPR058600">
    <property type="entry name" value="YhjD-like"/>
</dbReference>
<dbReference type="AlphaFoldDB" id="A0A841SVL6"/>
<evidence type="ECO:0000313" key="1">
    <source>
        <dbReference type="EMBL" id="MBB6632741.1"/>
    </source>
</evidence>
<sequence>MSKPLVPKIGHPNEEEMYMLRESILLPAILQMLDRKLKQTEWSTDMLKTLYKRAIELLIDRVLQDHITVRKSLRERKIKTWDGDNTDFAIYVNYNCRGYDGNFFVTRDVARAEISVRLGKYIQDAFTPMSNQSKCFVN</sequence>
<dbReference type="Proteomes" id="UP000535838">
    <property type="component" value="Unassembled WGS sequence"/>
</dbReference>
<organism evidence="1 2">
    <name type="scientific">Cohnella thailandensis</name>
    <dbReference type="NCBI Taxonomy" id="557557"/>
    <lineage>
        <taxon>Bacteria</taxon>
        <taxon>Bacillati</taxon>
        <taxon>Bacillota</taxon>
        <taxon>Bacilli</taxon>
        <taxon>Bacillales</taxon>
        <taxon>Paenibacillaceae</taxon>
        <taxon>Cohnella</taxon>
    </lineage>
</organism>
<dbReference type="Pfam" id="PF26325">
    <property type="entry name" value="YhjD"/>
    <property type="match status" value="1"/>
</dbReference>
<dbReference type="RefSeq" id="WP_185117974.1">
    <property type="nucleotide sequence ID" value="NZ_JACJVQ010000002.1"/>
</dbReference>